<keyword evidence="2" id="KW-1185">Reference proteome</keyword>
<protein>
    <recommendedName>
        <fullName evidence="3">General stress protein CsbD</fullName>
    </recommendedName>
</protein>
<evidence type="ECO:0000313" key="2">
    <source>
        <dbReference type="Proteomes" id="UP000294689"/>
    </source>
</evidence>
<dbReference type="RefSeq" id="WP_133758799.1">
    <property type="nucleotide sequence ID" value="NZ_SOBW01000009.1"/>
</dbReference>
<reference evidence="1 2" key="1">
    <citation type="submission" date="2019-03" db="EMBL/GenBank/DDBJ databases">
        <title>Genomic Encyclopedia of Archaeal and Bacterial Type Strains, Phase II (KMG-II): from individual species to whole genera.</title>
        <authorList>
            <person name="Goeker M."/>
        </authorList>
    </citation>
    <scope>NUCLEOTIDE SEQUENCE [LARGE SCALE GENOMIC DNA]</scope>
    <source>
        <strain evidence="1 2">DSM 28135</strain>
    </source>
</reference>
<evidence type="ECO:0008006" key="3">
    <source>
        <dbReference type="Google" id="ProtNLM"/>
    </source>
</evidence>
<sequence length="78" mass="9431">MDNIKHKGDGQLESKYDSGLEDRWSTIREEYRRHYPSITDKDVDFRTGEFDLLAQNIARRTNRSRDQVLEEIKNWQMQ</sequence>
<dbReference type="Proteomes" id="UP000294689">
    <property type="component" value="Unassembled WGS sequence"/>
</dbReference>
<dbReference type="InterPro" id="IPR036629">
    <property type="entry name" value="YjbJ_sf"/>
</dbReference>
<dbReference type="Gene3D" id="1.10.1470.10">
    <property type="entry name" value="YjbJ"/>
    <property type="match status" value="1"/>
</dbReference>
<name>A0A4R7PJG3_9FLAO</name>
<proteinExistence type="predicted"/>
<accession>A0A4R7PJG3</accession>
<gene>
    <name evidence="1" type="ORF">BXY82_2790</name>
</gene>
<dbReference type="OrthoDB" id="1454446at2"/>
<dbReference type="AlphaFoldDB" id="A0A4R7PJG3"/>
<evidence type="ECO:0000313" key="1">
    <source>
        <dbReference type="EMBL" id="TDU34467.1"/>
    </source>
</evidence>
<dbReference type="EMBL" id="SOBW01000009">
    <property type="protein sequence ID" value="TDU34467.1"/>
    <property type="molecule type" value="Genomic_DNA"/>
</dbReference>
<comment type="caution">
    <text evidence="1">The sequence shown here is derived from an EMBL/GenBank/DDBJ whole genome shotgun (WGS) entry which is preliminary data.</text>
</comment>
<organism evidence="1 2">
    <name type="scientific">Gelidibacter sediminis</name>
    <dbReference type="NCBI Taxonomy" id="1608710"/>
    <lineage>
        <taxon>Bacteria</taxon>
        <taxon>Pseudomonadati</taxon>
        <taxon>Bacteroidota</taxon>
        <taxon>Flavobacteriia</taxon>
        <taxon>Flavobacteriales</taxon>
        <taxon>Flavobacteriaceae</taxon>
        <taxon>Gelidibacter</taxon>
    </lineage>
</organism>